<keyword evidence="6" id="KW-0560">Oxidoreductase</keyword>
<evidence type="ECO:0000259" key="9">
    <source>
        <dbReference type="PROSITE" id="PS51379"/>
    </source>
</evidence>
<gene>
    <name evidence="10" type="ORF">AAA081_07820</name>
</gene>
<evidence type="ECO:0000256" key="3">
    <source>
        <dbReference type="ARBA" id="ARBA00022694"/>
    </source>
</evidence>
<keyword evidence="7" id="KW-0408">Iron</keyword>
<keyword evidence="2" id="KW-0963">Cytoplasm</keyword>
<keyword evidence="1" id="KW-0004">4Fe-4S</keyword>
<organism evidence="10 11">
    <name type="scientific">Aedoeadaptatus acetigenes</name>
    <dbReference type="NCBI Taxonomy" id="2981723"/>
    <lineage>
        <taxon>Bacteria</taxon>
        <taxon>Bacillati</taxon>
        <taxon>Bacillota</taxon>
        <taxon>Tissierellia</taxon>
        <taxon>Tissierellales</taxon>
        <taxon>Peptoniphilaceae</taxon>
        <taxon>Aedoeadaptatus</taxon>
    </lineage>
</organism>
<sequence length="302" mass="34054">MEVERIKEQLGFHDLALVPAKRLDAMASVFMKRKEAGEMLSIEPEDINARLDPAGSLPSAKSIFVAFEQVPFTDVEPESKKGYGRLASFSRDTDYHLLLNEKMARLEEYLKNAYPDVEYYRQVDTGPLYERGFAAMTGKGYIGRNGSFIHSRLGSYVAIGLLLTNLEGGEACEMSGDCGDCRACVDACPGGAIEFTGILHPGRCRSWITQKRGELTEGERAVMADWIYGCDVCQMVCPKNKGIEAVYESRDPVHHICLDGLEEESNRSFKQRYGRLSGSWRGKKQWVKNAAYIRRYFNERKK</sequence>
<dbReference type="Pfam" id="PF08331">
    <property type="entry name" value="QueG_DUF1730"/>
    <property type="match status" value="1"/>
</dbReference>
<dbReference type="PROSITE" id="PS00198">
    <property type="entry name" value="4FE4S_FER_1"/>
    <property type="match status" value="1"/>
</dbReference>
<name>A0ABV1J7M1_9FIRM</name>
<dbReference type="PANTHER" id="PTHR30002:SF4">
    <property type="entry name" value="EPOXYQUEUOSINE REDUCTASE"/>
    <property type="match status" value="1"/>
</dbReference>
<protein>
    <submittedName>
        <fullName evidence="10">QueG-associated DUF1730 domain-containing protein</fullName>
    </submittedName>
</protein>
<dbReference type="PROSITE" id="PS51379">
    <property type="entry name" value="4FE4S_FER_2"/>
    <property type="match status" value="1"/>
</dbReference>
<dbReference type="InterPro" id="IPR013542">
    <property type="entry name" value="QueG_DUF1730"/>
</dbReference>
<evidence type="ECO:0000313" key="10">
    <source>
        <dbReference type="EMBL" id="MEQ3354196.1"/>
    </source>
</evidence>
<keyword evidence="11" id="KW-1185">Reference proteome</keyword>
<evidence type="ECO:0000256" key="4">
    <source>
        <dbReference type="ARBA" id="ARBA00022723"/>
    </source>
</evidence>
<dbReference type="Proteomes" id="UP001481872">
    <property type="component" value="Unassembled WGS sequence"/>
</dbReference>
<dbReference type="PANTHER" id="PTHR30002">
    <property type="entry name" value="EPOXYQUEUOSINE REDUCTASE"/>
    <property type="match status" value="1"/>
</dbReference>
<dbReference type="Pfam" id="PF13484">
    <property type="entry name" value="Fer4_16"/>
    <property type="match status" value="1"/>
</dbReference>
<dbReference type="InterPro" id="IPR004453">
    <property type="entry name" value="QueG"/>
</dbReference>
<evidence type="ECO:0000256" key="5">
    <source>
        <dbReference type="ARBA" id="ARBA00022785"/>
    </source>
</evidence>
<dbReference type="InterPro" id="IPR017900">
    <property type="entry name" value="4Fe4S_Fe_S_CS"/>
</dbReference>
<dbReference type="RefSeq" id="WP_148472072.1">
    <property type="nucleotide sequence ID" value="NZ_JAOQJD010000003.1"/>
</dbReference>
<keyword evidence="8" id="KW-0411">Iron-sulfur</keyword>
<evidence type="ECO:0000256" key="8">
    <source>
        <dbReference type="ARBA" id="ARBA00023014"/>
    </source>
</evidence>
<dbReference type="InterPro" id="IPR017896">
    <property type="entry name" value="4Fe4S_Fe-S-bd"/>
</dbReference>
<comment type="caution">
    <text evidence="10">The sequence shown here is derived from an EMBL/GenBank/DDBJ whole genome shotgun (WGS) entry which is preliminary data.</text>
</comment>
<evidence type="ECO:0000256" key="2">
    <source>
        <dbReference type="ARBA" id="ARBA00022490"/>
    </source>
</evidence>
<evidence type="ECO:0000256" key="6">
    <source>
        <dbReference type="ARBA" id="ARBA00023002"/>
    </source>
</evidence>
<evidence type="ECO:0000313" key="11">
    <source>
        <dbReference type="Proteomes" id="UP001481872"/>
    </source>
</evidence>
<dbReference type="Gene3D" id="3.30.70.20">
    <property type="match status" value="1"/>
</dbReference>
<reference evidence="10 11" key="1">
    <citation type="submission" date="2024-04" db="EMBL/GenBank/DDBJ databases">
        <title>Human intestinal bacterial collection.</title>
        <authorList>
            <person name="Pauvert C."/>
            <person name="Hitch T.C.A."/>
            <person name="Clavel T."/>
        </authorList>
    </citation>
    <scope>NUCLEOTIDE SEQUENCE [LARGE SCALE GENOMIC DNA]</scope>
    <source>
        <strain evidence="10 11">CLA-SR-H026</strain>
    </source>
</reference>
<evidence type="ECO:0000256" key="7">
    <source>
        <dbReference type="ARBA" id="ARBA00023004"/>
    </source>
</evidence>
<keyword evidence="5" id="KW-0671">Queuosine biosynthesis</keyword>
<feature type="domain" description="4Fe-4S ferredoxin-type" evidence="9">
    <location>
        <begin position="168"/>
        <end position="198"/>
    </location>
</feature>
<keyword evidence="3" id="KW-0819">tRNA processing</keyword>
<dbReference type="SUPFAM" id="SSF46548">
    <property type="entry name" value="alpha-helical ferredoxin"/>
    <property type="match status" value="1"/>
</dbReference>
<dbReference type="EMBL" id="JBBNPS010000028">
    <property type="protein sequence ID" value="MEQ3354196.1"/>
    <property type="molecule type" value="Genomic_DNA"/>
</dbReference>
<keyword evidence="4" id="KW-0479">Metal-binding</keyword>
<accession>A0ABV1J7M1</accession>
<proteinExistence type="predicted"/>
<evidence type="ECO:0000256" key="1">
    <source>
        <dbReference type="ARBA" id="ARBA00022485"/>
    </source>
</evidence>